<dbReference type="SMART" id="SM00343">
    <property type="entry name" value="ZnF_C2HC"/>
    <property type="match status" value="1"/>
</dbReference>
<proteinExistence type="predicted"/>
<name>G7YT83_CLOSI</name>
<dbReference type="Gene3D" id="4.10.60.10">
    <property type="entry name" value="Zinc finger, CCHC-type"/>
    <property type="match status" value="1"/>
</dbReference>
<evidence type="ECO:0000313" key="3">
    <source>
        <dbReference type="EMBL" id="GAA56163.1"/>
    </source>
</evidence>
<dbReference type="InterPro" id="IPR001878">
    <property type="entry name" value="Znf_CCHC"/>
</dbReference>
<dbReference type="SUPFAM" id="SSF57756">
    <property type="entry name" value="Retrovirus zinc finger-like domains"/>
    <property type="match status" value="1"/>
</dbReference>
<feature type="domain" description="CCHC-type" evidence="2">
    <location>
        <begin position="190"/>
        <end position="206"/>
    </location>
</feature>
<dbReference type="InterPro" id="IPR036875">
    <property type="entry name" value="Znf_CCHC_sf"/>
</dbReference>
<keyword evidence="1" id="KW-0862">Zinc</keyword>
<reference key="2">
    <citation type="submission" date="2011-10" db="EMBL/GenBank/DDBJ databases">
        <title>The genome and transcriptome sequence of Clonorchis sinensis provide insights into the carcinogenic liver fluke.</title>
        <authorList>
            <person name="Wang X."/>
            <person name="Huang Y."/>
            <person name="Chen W."/>
            <person name="Liu H."/>
            <person name="Guo L."/>
            <person name="Chen Y."/>
            <person name="Luo F."/>
            <person name="Zhou W."/>
            <person name="Sun J."/>
            <person name="Mao Q."/>
            <person name="Liang P."/>
            <person name="Zhou C."/>
            <person name="Tian Y."/>
            <person name="Men J."/>
            <person name="Lv X."/>
            <person name="Huang L."/>
            <person name="Zhou J."/>
            <person name="Hu Y."/>
            <person name="Li R."/>
            <person name="Zhang F."/>
            <person name="Lei H."/>
            <person name="Li X."/>
            <person name="Hu X."/>
            <person name="Liang C."/>
            <person name="Xu J."/>
            <person name="Wu Z."/>
            <person name="Yu X."/>
        </authorList>
    </citation>
    <scope>NUCLEOTIDE SEQUENCE</scope>
    <source>
        <strain>Henan</strain>
    </source>
</reference>
<dbReference type="GO" id="GO:0003676">
    <property type="term" value="F:nucleic acid binding"/>
    <property type="evidence" value="ECO:0007669"/>
    <property type="project" value="InterPro"/>
</dbReference>
<dbReference type="EMBL" id="DF144174">
    <property type="protein sequence ID" value="GAA56163.1"/>
    <property type="molecule type" value="Genomic_DNA"/>
</dbReference>
<dbReference type="Pfam" id="PF00098">
    <property type="entry name" value="zf-CCHC"/>
    <property type="match status" value="1"/>
</dbReference>
<keyword evidence="1" id="KW-0479">Metal-binding</keyword>
<gene>
    <name evidence="3" type="ORF">CLF_110173</name>
</gene>
<accession>G7YT83</accession>
<keyword evidence="4" id="KW-1185">Reference proteome</keyword>
<organism evidence="3 4">
    <name type="scientific">Clonorchis sinensis</name>
    <name type="common">Chinese liver fluke</name>
    <dbReference type="NCBI Taxonomy" id="79923"/>
    <lineage>
        <taxon>Eukaryota</taxon>
        <taxon>Metazoa</taxon>
        <taxon>Spiralia</taxon>
        <taxon>Lophotrochozoa</taxon>
        <taxon>Platyhelminthes</taxon>
        <taxon>Trematoda</taxon>
        <taxon>Digenea</taxon>
        <taxon>Opisthorchiida</taxon>
        <taxon>Opisthorchiata</taxon>
        <taxon>Opisthorchiidae</taxon>
        <taxon>Clonorchis</taxon>
    </lineage>
</organism>
<dbReference type="GO" id="GO:0008270">
    <property type="term" value="F:zinc ion binding"/>
    <property type="evidence" value="ECO:0007669"/>
    <property type="project" value="UniProtKB-KW"/>
</dbReference>
<protein>
    <submittedName>
        <fullName evidence="3">Gap-Pol polyprotein</fullName>
    </submittedName>
</protein>
<evidence type="ECO:0000313" key="4">
    <source>
        <dbReference type="Proteomes" id="UP000008909"/>
    </source>
</evidence>
<keyword evidence="1" id="KW-0863">Zinc-finger</keyword>
<dbReference type="AlphaFoldDB" id="G7YT83"/>
<dbReference type="Proteomes" id="UP000008909">
    <property type="component" value="Unassembled WGS sequence"/>
</dbReference>
<evidence type="ECO:0000256" key="1">
    <source>
        <dbReference type="PROSITE-ProRule" id="PRU00047"/>
    </source>
</evidence>
<feature type="non-terminal residue" evidence="3">
    <location>
        <position position="1"/>
    </location>
</feature>
<dbReference type="PROSITE" id="PS50158">
    <property type="entry name" value="ZF_CCHC"/>
    <property type="match status" value="1"/>
</dbReference>
<evidence type="ECO:0000259" key="2">
    <source>
        <dbReference type="PROSITE" id="PS50158"/>
    </source>
</evidence>
<sequence>SRKLQPVLQKVRHDCCLTVLLAWAKSEIRIDKGSTGGPRKMDWAAAKEALAAEFDATAYRQESTRRFKTARMAPGCEPTVFFASLQQSLDRALPGLDGASRHQLLSDQFVEGVQPALGAQLRLARATGQLSVERLVHLGRELTEAPLATFQSQENRQDSTVEDLKNKVGQPTEQLAAVKTESRRQARTSRCYKCGMPGHLRNQCPRTRPEAEDGAPRIMIGTNSLVVELDPGRLVQLQRQDPVLQKVAAALLDGRSIENGEGDKELEKFHNHIDRLSLSEAGIMFYNTTYSDVVLLVITRVSGLGSRNLSSHYRGLFVVTDRQGNVYAIQDGRRSKRVNGTQLRMWDGTPEELPSRPAAEADLTEVFVTLFHPSQALTFYRVQHDLDPLTRWSNGDGLSFFSTKTRTASCHCSIPADAFTIDDNALTYSPQIKHHDPRCSFTFGFFHQAQFQVAHARLSDLIPFRLSTKFRPLAIPDFDALLNRYPLYPFSALQPKGFPSGQKIPKYYNGFVQPLRVPPAIRNIPMLRELHIPAQSPETCGAAQEPKYISAITPWHCHTLFDGTLAAIPILPLPVLFRTLVPLPATGNKFFT</sequence>
<reference evidence="3" key="1">
    <citation type="journal article" date="2011" name="Genome Biol.">
        <title>The draft genome of the carcinogenic human liver fluke Clonorchis sinensis.</title>
        <authorList>
            <person name="Wang X."/>
            <person name="Chen W."/>
            <person name="Huang Y."/>
            <person name="Sun J."/>
            <person name="Men J."/>
            <person name="Liu H."/>
            <person name="Luo F."/>
            <person name="Guo L."/>
            <person name="Lv X."/>
            <person name="Deng C."/>
            <person name="Zhou C."/>
            <person name="Fan Y."/>
            <person name="Li X."/>
            <person name="Huang L."/>
            <person name="Hu Y."/>
            <person name="Liang C."/>
            <person name="Hu X."/>
            <person name="Xu J."/>
            <person name="Yu X."/>
        </authorList>
    </citation>
    <scope>NUCLEOTIDE SEQUENCE [LARGE SCALE GENOMIC DNA]</scope>
    <source>
        <strain evidence="3">Henan</strain>
    </source>
</reference>